<evidence type="ECO:0000313" key="4">
    <source>
        <dbReference type="Proteomes" id="UP000626109"/>
    </source>
</evidence>
<sequence length="216" mass="23007">GPKIAAQSEAEQRSEANLAKAAAQKTERAEKAAAAGKDVAKGLAKRHTPEHIDDESAGKLFDLLDRSGKGQVSPRDVLVALRKHPPVRRLFGLPVTNTEDGGDQLESRLLAIQDAFEAGSGLGEVKDIFQELKAGDGPNCSREMFLLGCRLESFRARAVSAAAILPREHSHGAAFVATASWAMVPPGAACPGGLEYKMDMESGRTLARIPVSRKKD</sequence>
<dbReference type="InterPro" id="IPR002048">
    <property type="entry name" value="EF_hand_dom"/>
</dbReference>
<feature type="non-terminal residue" evidence="3">
    <location>
        <position position="1"/>
    </location>
</feature>
<name>A0A813LHZ8_POLGL</name>
<dbReference type="PROSITE" id="PS50222">
    <property type="entry name" value="EF_HAND_2"/>
    <property type="match status" value="1"/>
</dbReference>
<accession>A0A813LHZ8</accession>
<proteinExistence type="predicted"/>
<evidence type="ECO:0000313" key="3">
    <source>
        <dbReference type="EMBL" id="CAE8724475.1"/>
    </source>
</evidence>
<reference evidence="3" key="1">
    <citation type="submission" date="2021-02" db="EMBL/GenBank/DDBJ databases">
        <authorList>
            <person name="Dougan E. K."/>
            <person name="Rhodes N."/>
            <person name="Thang M."/>
            <person name="Chan C."/>
        </authorList>
    </citation>
    <scope>NUCLEOTIDE SEQUENCE</scope>
</reference>
<dbReference type="AlphaFoldDB" id="A0A813LHZ8"/>
<feature type="region of interest" description="Disordered" evidence="1">
    <location>
        <begin position="1"/>
        <end position="52"/>
    </location>
</feature>
<gene>
    <name evidence="3" type="ORF">PGLA2088_LOCUS43719</name>
</gene>
<evidence type="ECO:0000256" key="1">
    <source>
        <dbReference type="SAM" id="MobiDB-lite"/>
    </source>
</evidence>
<protein>
    <recommendedName>
        <fullName evidence="2">EF-hand domain-containing protein</fullName>
    </recommendedName>
</protein>
<evidence type="ECO:0000259" key="2">
    <source>
        <dbReference type="PROSITE" id="PS50222"/>
    </source>
</evidence>
<organism evidence="3 4">
    <name type="scientific">Polarella glacialis</name>
    <name type="common">Dinoflagellate</name>
    <dbReference type="NCBI Taxonomy" id="89957"/>
    <lineage>
        <taxon>Eukaryota</taxon>
        <taxon>Sar</taxon>
        <taxon>Alveolata</taxon>
        <taxon>Dinophyceae</taxon>
        <taxon>Suessiales</taxon>
        <taxon>Suessiaceae</taxon>
        <taxon>Polarella</taxon>
    </lineage>
</organism>
<comment type="caution">
    <text evidence="3">The sequence shown here is derived from an EMBL/GenBank/DDBJ whole genome shotgun (WGS) entry which is preliminary data.</text>
</comment>
<feature type="domain" description="EF-hand" evidence="2">
    <location>
        <begin position="52"/>
        <end position="87"/>
    </location>
</feature>
<feature type="compositionally biased region" description="Low complexity" evidence="1">
    <location>
        <begin position="1"/>
        <end position="24"/>
    </location>
</feature>
<dbReference type="GO" id="GO:0005509">
    <property type="term" value="F:calcium ion binding"/>
    <property type="evidence" value="ECO:0007669"/>
    <property type="project" value="InterPro"/>
</dbReference>
<dbReference type="Proteomes" id="UP000626109">
    <property type="component" value="Unassembled WGS sequence"/>
</dbReference>
<dbReference type="EMBL" id="CAJNNW010034893">
    <property type="protein sequence ID" value="CAE8724475.1"/>
    <property type="molecule type" value="Genomic_DNA"/>
</dbReference>